<sequence>MLYWLLGTDCSRLYAQSESKMTDLPKLIPPSPNAAALGKYGDVPVGLYTGIPNIGIPLYTVKLGKFSLPISLNYHSSGLKIEERASNVGLGWSLNAGGVITRTVHGKPDESALGYWNYGNVVPADLRGHDLTQFLGGSYDSEPDVFYYNFGGKSGKFVIDATPEKKAHIIPFQDLSISHDNTLSRFEIVDENGIRYIFSANEISHVDGGGGLITSHTSAWYLTQIITPFGTVDLSYSATDDLPEVIQYSSVDYLQAAGSYSRCMPLDLSSSVSSTTYNGKVLTDITTPFENVHFYNTGNRLDLQGVSKVDSMVVSDYKGVSKMKFGLSYSYFENNGNSFRLRLDRLTQYAINDTSTLVHTFEYYAPTAVPAVTSLSQDYWGYFNGAQNTTLLPEIDPRVWGPLYSKSGANRKPDAAYAITGVLKKIIYPTGGYTQFIYESNDYGFKEGRMITDRPEIAGVANTSASMTNTVNAPYNAKTFTIDHVQRISMTIGGNYSGATPVENGPSVYVKRINTDGSKTVLYEQFMINATATRTLDITDVGTYEISAAVDGKVQNASIRVDYFAYGTDTIKVVKGGGLRIKSIINNDGVTPVENIRNFYYRMEGDTSRSSGNLISPYMFAELKTTNSGLCTFLQRATFSTNYLGFTQGAPVGYSCVKEEVSGATSNGSVVSLFKNEAPNTRAALYAFDLPGPDGTPNIRANGLSNKAATDMDVFRGHLMTEKYYNNTGQLIRSVNNNYTIDRYGQGLPNYFEVKVIQPFSFQVCLKDCEICDPGNPPNPIGCHEFAIKNYSYAESRIVSPWIVKTRTIETDYFPERNDSLQKEIRYYYENPQHGLLTRMVALQSTGDSLVTVSKYPLDSINGLSASAAAAKSLLGAKHYAATLLQQSKLKNNSSVEEVVINYNVWPSGLPLPESVFSRTLSNPMENRLTFFSYDNTANILEQSKSNDVHEVYLWGYKKQYPVAKIAGGDYNTIISNVDSNVLDNPANDEALRNEIDKIRKAPGNEKMLVSTYTYSPVWGLTSETDPAGKVTFYEYDGFGRLKLIRDLNGKILKQFDYRYLQPVGQ</sequence>
<dbReference type="RefSeq" id="WP_169229160.1">
    <property type="nucleotide sequence ID" value="NZ_JABBGC010000005.1"/>
</dbReference>
<protein>
    <recommendedName>
        <fullName evidence="3">YD repeat-containing protein</fullName>
    </recommendedName>
</protein>
<evidence type="ECO:0000313" key="2">
    <source>
        <dbReference type="Proteomes" id="UP000583266"/>
    </source>
</evidence>
<reference evidence="1 2" key="1">
    <citation type="submission" date="2020-04" db="EMBL/GenBank/DDBJ databases">
        <title>Chitinophaga sp. G-6-1-13 sp. nov., isolated from soil.</title>
        <authorList>
            <person name="Dahal R.H."/>
            <person name="Chaudhary D.K."/>
        </authorList>
    </citation>
    <scope>NUCLEOTIDE SEQUENCE [LARGE SCALE GENOMIC DNA]</scope>
    <source>
        <strain evidence="1 2">G-6-1-13</strain>
    </source>
</reference>
<name>A0A848GU12_9BACT</name>
<dbReference type="Proteomes" id="UP000583266">
    <property type="component" value="Unassembled WGS sequence"/>
</dbReference>
<dbReference type="NCBIfam" id="TIGR01643">
    <property type="entry name" value="YD_repeat_2x"/>
    <property type="match status" value="1"/>
</dbReference>
<proteinExistence type="predicted"/>
<dbReference type="Pfam" id="PF05593">
    <property type="entry name" value="RHS_repeat"/>
    <property type="match status" value="1"/>
</dbReference>
<accession>A0A848GU12</accession>
<dbReference type="Gene3D" id="2.180.10.10">
    <property type="entry name" value="RHS repeat-associated core"/>
    <property type="match status" value="1"/>
</dbReference>
<evidence type="ECO:0000313" key="1">
    <source>
        <dbReference type="EMBL" id="NML42106.1"/>
    </source>
</evidence>
<keyword evidence="2" id="KW-1185">Reference proteome</keyword>
<evidence type="ECO:0008006" key="3">
    <source>
        <dbReference type="Google" id="ProtNLM"/>
    </source>
</evidence>
<dbReference type="EMBL" id="JABBGC010000005">
    <property type="protein sequence ID" value="NML42106.1"/>
    <property type="molecule type" value="Genomic_DNA"/>
</dbReference>
<dbReference type="AlphaFoldDB" id="A0A848GU12"/>
<dbReference type="InterPro" id="IPR031325">
    <property type="entry name" value="RHS_repeat"/>
</dbReference>
<dbReference type="InterPro" id="IPR006530">
    <property type="entry name" value="YD"/>
</dbReference>
<gene>
    <name evidence="1" type="ORF">HHL17_33275</name>
</gene>
<organism evidence="1 2">
    <name type="scientific">Chitinophaga fulva</name>
    <dbReference type="NCBI Taxonomy" id="2728842"/>
    <lineage>
        <taxon>Bacteria</taxon>
        <taxon>Pseudomonadati</taxon>
        <taxon>Bacteroidota</taxon>
        <taxon>Chitinophagia</taxon>
        <taxon>Chitinophagales</taxon>
        <taxon>Chitinophagaceae</taxon>
        <taxon>Chitinophaga</taxon>
    </lineage>
</organism>
<comment type="caution">
    <text evidence="1">The sequence shown here is derived from an EMBL/GenBank/DDBJ whole genome shotgun (WGS) entry which is preliminary data.</text>
</comment>